<evidence type="ECO:0000256" key="1">
    <source>
        <dbReference type="SAM" id="MobiDB-lite"/>
    </source>
</evidence>
<evidence type="ECO:0000313" key="2">
    <source>
        <dbReference type="EMBL" id="KAB1206452.1"/>
    </source>
</evidence>
<feature type="region of interest" description="Disordered" evidence="1">
    <location>
        <begin position="77"/>
        <end position="96"/>
    </location>
</feature>
<reference evidence="2 3" key="1">
    <citation type="journal article" date="2019" name="Plant Biotechnol. J.">
        <title>The red bayberry genome and genetic basis of sex determination.</title>
        <authorList>
            <person name="Jia H.M."/>
            <person name="Jia H.J."/>
            <person name="Cai Q.L."/>
            <person name="Wang Y."/>
            <person name="Zhao H.B."/>
            <person name="Yang W.F."/>
            <person name="Wang G.Y."/>
            <person name="Li Y.H."/>
            <person name="Zhan D.L."/>
            <person name="Shen Y.T."/>
            <person name="Niu Q.F."/>
            <person name="Chang L."/>
            <person name="Qiu J."/>
            <person name="Zhao L."/>
            <person name="Xie H.B."/>
            <person name="Fu W.Y."/>
            <person name="Jin J."/>
            <person name="Li X.W."/>
            <person name="Jiao Y."/>
            <person name="Zhou C.C."/>
            <person name="Tu T."/>
            <person name="Chai C.Y."/>
            <person name="Gao J.L."/>
            <person name="Fan L.J."/>
            <person name="van de Weg E."/>
            <person name="Wang J.Y."/>
            <person name="Gao Z.S."/>
        </authorList>
    </citation>
    <scope>NUCLEOTIDE SEQUENCE [LARGE SCALE GENOMIC DNA]</scope>
    <source>
        <tissue evidence="2">Leaves</tissue>
    </source>
</reference>
<dbReference type="Proteomes" id="UP000516437">
    <property type="component" value="Chromosome 7"/>
</dbReference>
<evidence type="ECO:0000313" key="3">
    <source>
        <dbReference type="Proteomes" id="UP000516437"/>
    </source>
</evidence>
<organism evidence="2 3">
    <name type="scientific">Morella rubra</name>
    <name type="common">Chinese bayberry</name>
    <dbReference type="NCBI Taxonomy" id="262757"/>
    <lineage>
        <taxon>Eukaryota</taxon>
        <taxon>Viridiplantae</taxon>
        <taxon>Streptophyta</taxon>
        <taxon>Embryophyta</taxon>
        <taxon>Tracheophyta</taxon>
        <taxon>Spermatophyta</taxon>
        <taxon>Magnoliopsida</taxon>
        <taxon>eudicotyledons</taxon>
        <taxon>Gunneridae</taxon>
        <taxon>Pentapetalae</taxon>
        <taxon>rosids</taxon>
        <taxon>fabids</taxon>
        <taxon>Fagales</taxon>
        <taxon>Myricaceae</taxon>
        <taxon>Morella</taxon>
    </lineage>
</organism>
<name>A0A6A1V1A1_9ROSI</name>
<sequence>MEEMLTDVHAGTTSTLTTPVKGHENDGRDDDDDGTLNAPQQDHQLAKVRDEIEAMRAAREKDLQEFEKKQAEMEATLRDCLTGSPEKTTTWTTTSD</sequence>
<proteinExistence type="predicted"/>
<gene>
    <name evidence="2" type="ORF">CJ030_MR7G000092</name>
</gene>
<dbReference type="AlphaFoldDB" id="A0A6A1V1A1"/>
<keyword evidence="3" id="KW-1185">Reference proteome</keyword>
<dbReference type="EMBL" id="RXIC02000025">
    <property type="protein sequence ID" value="KAB1206452.1"/>
    <property type="molecule type" value="Genomic_DNA"/>
</dbReference>
<accession>A0A6A1V1A1</accession>
<comment type="caution">
    <text evidence="2">The sequence shown here is derived from an EMBL/GenBank/DDBJ whole genome shotgun (WGS) entry which is preliminary data.</text>
</comment>
<protein>
    <submittedName>
        <fullName evidence="2">Uncharacterized protein</fullName>
    </submittedName>
</protein>
<feature type="region of interest" description="Disordered" evidence="1">
    <location>
        <begin position="1"/>
        <end position="47"/>
    </location>
</feature>